<evidence type="ECO:0000313" key="3">
    <source>
        <dbReference type="Proteomes" id="UP001629058"/>
    </source>
</evidence>
<organism evidence="2 3">
    <name type="scientific">Chryseobacterium terrae</name>
    <dbReference type="NCBI Taxonomy" id="3163299"/>
    <lineage>
        <taxon>Bacteria</taxon>
        <taxon>Pseudomonadati</taxon>
        <taxon>Bacteroidota</taxon>
        <taxon>Flavobacteriia</taxon>
        <taxon>Flavobacteriales</taxon>
        <taxon>Weeksellaceae</taxon>
        <taxon>Chryseobacterium group</taxon>
        <taxon>Chryseobacterium</taxon>
    </lineage>
</organism>
<feature type="signal peptide" evidence="1">
    <location>
        <begin position="1"/>
        <end position="20"/>
    </location>
</feature>
<dbReference type="Proteomes" id="UP001629058">
    <property type="component" value="Unassembled WGS sequence"/>
</dbReference>
<dbReference type="RefSeq" id="WP_408092935.1">
    <property type="nucleotide sequence ID" value="NZ_JBELPY010000021.1"/>
</dbReference>
<name>A0ABW8Y6J1_9FLAO</name>
<keyword evidence="3" id="KW-1185">Reference proteome</keyword>
<evidence type="ECO:0000256" key="1">
    <source>
        <dbReference type="SAM" id="SignalP"/>
    </source>
</evidence>
<comment type="caution">
    <text evidence="2">The sequence shown here is derived from an EMBL/GenBank/DDBJ whole genome shotgun (WGS) entry which is preliminary data.</text>
</comment>
<gene>
    <name evidence="2" type="ORF">ABS765_17560</name>
</gene>
<feature type="chain" id="PRO_5046953450" description="Lipoprotein" evidence="1">
    <location>
        <begin position="21"/>
        <end position="133"/>
    </location>
</feature>
<keyword evidence="1" id="KW-0732">Signal</keyword>
<evidence type="ECO:0008006" key="4">
    <source>
        <dbReference type="Google" id="ProtNLM"/>
    </source>
</evidence>
<reference evidence="2 3" key="1">
    <citation type="submission" date="2024-06" db="EMBL/GenBank/DDBJ databases">
        <authorList>
            <person name="Kaempfer P."/>
            <person name="Viver T."/>
        </authorList>
    </citation>
    <scope>NUCLEOTIDE SEQUENCE [LARGE SCALE GENOMIC DNA]</scope>
    <source>
        <strain evidence="2 3">ST-37</strain>
    </source>
</reference>
<accession>A0ABW8Y6J1</accession>
<protein>
    <recommendedName>
        <fullName evidence="4">Lipoprotein</fullName>
    </recommendedName>
</protein>
<dbReference type="PROSITE" id="PS51257">
    <property type="entry name" value="PROKAR_LIPOPROTEIN"/>
    <property type="match status" value="1"/>
</dbReference>
<dbReference type="EMBL" id="JBELPY010000021">
    <property type="protein sequence ID" value="MFL9835826.1"/>
    <property type="molecule type" value="Genomic_DNA"/>
</dbReference>
<sequence length="133" mass="14884">MKKILITLFIGMSFIGCSNSDDDSTTQQNNPVTTQYFHPPSWIQGSWKVGNTSYYKFTNDDFIYVMNGTSYKVILTQSASSGQTAKVDETITDTDYNFVITAGASSGSYKFHKISSTQIQWINTSNNITLDKE</sequence>
<evidence type="ECO:0000313" key="2">
    <source>
        <dbReference type="EMBL" id="MFL9835826.1"/>
    </source>
</evidence>
<proteinExistence type="predicted"/>